<gene>
    <name evidence="5" type="ORF">METZ01_LOCUS188195</name>
</gene>
<evidence type="ECO:0000259" key="4">
    <source>
        <dbReference type="PROSITE" id="PS50995"/>
    </source>
</evidence>
<evidence type="ECO:0000313" key="5">
    <source>
        <dbReference type="EMBL" id="SVB35341.1"/>
    </source>
</evidence>
<feature type="domain" description="HTH marR-type" evidence="4">
    <location>
        <begin position="1"/>
        <end position="131"/>
    </location>
</feature>
<dbReference type="Pfam" id="PF01047">
    <property type="entry name" value="MarR"/>
    <property type="match status" value="1"/>
</dbReference>
<evidence type="ECO:0000256" key="2">
    <source>
        <dbReference type="ARBA" id="ARBA00023125"/>
    </source>
</evidence>
<dbReference type="AlphaFoldDB" id="A0A382DCF7"/>
<keyword evidence="1" id="KW-0805">Transcription regulation</keyword>
<dbReference type="Gene3D" id="1.10.10.10">
    <property type="entry name" value="Winged helix-like DNA-binding domain superfamily/Winged helix DNA-binding domain"/>
    <property type="match status" value="1"/>
</dbReference>
<dbReference type="SMART" id="SM00347">
    <property type="entry name" value="HTH_MARR"/>
    <property type="match status" value="1"/>
</dbReference>
<dbReference type="GO" id="GO:0003700">
    <property type="term" value="F:DNA-binding transcription factor activity"/>
    <property type="evidence" value="ECO:0007669"/>
    <property type="project" value="InterPro"/>
</dbReference>
<protein>
    <recommendedName>
        <fullName evidence="4">HTH marR-type domain-containing protein</fullName>
    </recommendedName>
</protein>
<dbReference type="EMBL" id="UINC01038386">
    <property type="protein sequence ID" value="SVB35341.1"/>
    <property type="molecule type" value="Genomic_DNA"/>
</dbReference>
<dbReference type="InterPro" id="IPR036390">
    <property type="entry name" value="WH_DNA-bd_sf"/>
</dbReference>
<proteinExistence type="predicted"/>
<dbReference type="InterPro" id="IPR000835">
    <property type="entry name" value="HTH_MarR-typ"/>
</dbReference>
<sequence>MEFGELLNQFLIDLQSLFRTHTKSLNLTLPQIMLLSSIPRDGIDMTSLSHRLGVDNSTLTRLIDVLGKNRYVQKNKHPSDKRSILVSLTEQGEMLHSSIESEIDRFGSELFSQIPVEDQDEIKEILSSFHWIVSKYRLNN</sequence>
<reference evidence="5" key="1">
    <citation type="submission" date="2018-05" db="EMBL/GenBank/DDBJ databases">
        <authorList>
            <person name="Lanie J.A."/>
            <person name="Ng W.-L."/>
            <person name="Kazmierczak K.M."/>
            <person name="Andrzejewski T.M."/>
            <person name="Davidsen T.M."/>
            <person name="Wayne K.J."/>
            <person name="Tettelin H."/>
            <person name="Glass J.I."/>
            <person name="Rusch D."/>
            <person name="Podicherti R."/>
            <person name="Tsui H.-C.T."/>
            <person name="Winkler M.E."/>
        </authorList>
    </citation>
    <scope>NUCLEOTIDE SEQUENCE</scope>
</reference>
<keyword evidence="3" id="KW-0804">Transcription</keyword>
<name>A0A382DCF7_9ZZZZ</name>
<keyword evidence="2" id="KW-0238">DNA-binding</keyword>
<dbReference type="PROSITE" id="PS50995">
    <property type="entry name" value="HTH_MARR_2"/>
    <property type="match status" value="1"/>
</dbReference>
<evidence type="ECO:0000256" key="1">
    <source>
        <dbReference type="ARBA" id="ARBA00023015"/>
    </source>
</evidence>
<dbReference type="SUPFAM" id="SSF46785">
    <property type="entry name" value="Winged helix' DNA-binding domain"/>
    <property type="match status" value="1"/>
</dbReference>
<organism evidence="5">
    <name type="scientific">marine metagenome</name>
    <dbReference type="NCBI Taxonomy" id="408172"/>
    <lineage>
        <taxon>unclassified sequences</taxon>
        <taxon>metagenomes</taxon>
        <taxon>ecological metagenomes</taxon>
    </lineage>
</organism>
<dbReference type="PRINTS" id="PR00598">
    <property type="entry name" value="HTHMARR"/>
</dbReference>
<dbReference type="PANTHER" id="PTHR42756">
    <property type="entry name" value="TRANSCRIPTIONAL REGULATOR, MARR"/>
    <property type="match status" value="1"/>
</dbReference>
<dbReference type="GO" id="GO:0003677">
    <property type="term" value="F:DNA binding"/>
    <property type="evidence" value="ECO:0007669"/>
    <property type="project" value="UniProtKB-KW"/>
</dbReference>
<dbReference type="PANTHER" id="PTHR42756:SF1">
    <property type="entry name" value="TRANSCRIPTIONAL REPRESSOR OF EMRAB OPERON"/>
    <property type="match status" value="1"/>
</dbReference>
<dbReference type="InterPro" id="IPR036388">
    <property type="entry name" value="WH-like_DNA-bd_sf"/>
</dbReference>
<accession>A0A382DCF7</accession>
<evidence type="ECO:0000256" key="3">
    <source>
        <dbReference type="ARBA" id="ARBA00023163"/>
    </source>
</evidence>